<evidence type="ECO:0000313" key="1">
    <source>
        <dbReference type="EMBL" id="BDQ38003.1"/>
    </source>
</evidence>
<dbReference type="EMBL" id="AP026709">
    <property type="protein sequence ID" value="BDQ38003.1"/>
    <property type="molecule type" value="Genomic_DNA"/>
</dbReference>
<name>A0ABM8B2E7_9BACT</name>
<protein>
    <recommendedName>
        <fullName evidence="3">Solute-binding protein family 3/N-terminal domain-containing protein</fullName>
    </recommendedName>
</protein>
<proteinExistence type="predicted"/>
<dbReference type="Gene3D" id="3.40.190.10">
    <property type="entry name" value="Periplasmic binding protein-like II"/>
    <property type="match status" value="2"/>
</dbReference>
<gene>
    <name evidence="1" type="ORF">SYK_23630</name>
</gene>
<evidence type="ECO:0008006" key="3">
    <source>
        <dbReference type="Google" id="ProtNLM"/>
    </source>
</evidence>
<evidence type="ECO:0000313" key="2">
    <source>
        <dbReference type="Proteomes" id="UP001317742"/>
    </source>
</evidence>
<dbReference type="Proteomes" id="UP001317742">
    <property type="component" value="Chromosome"/>
</dbReference>
<keyword evidence="2" id="KW-1185">Reference proteome</keyword>
<sequence length="166" mass="19540">MTCDDKATSDQLHMSRYPLYVDKYYAFFRKELVGPWRGVDTLRGKDVACQLGYYHEWDFPVPVHIRDMSSGVKCLQMVLLERSDFYVDDMLFIEDSIEKSGLSFNRLDYDAQEVGVRSYHPIFNDTERGQAVMQLFDEGMFALHKTGKLKLIYEKWGHDYPDFDSF</sequence>
<dbReference type="SUPFAM" id="SSF53850">
    <property type="entry name" value="Periplasmic binding protein-like II"/>
    <property type="match status" value="1"/>
</dbReference>
<organism evidence="1 2">
    <name type="scientific">Pseudodesulfovibrio nedwellii</name>
    <dbReference type="NCBI Taxonomy" id="2973072"/>
    <lineage>
        <taxon>Bacteria</taxon>
        <taxon>Pseudomonadati</taxon>
        <taxon>Thermodesulfobacteriota</taxon>
        <taxon>Desulfovibrionia</taxon>
        <taxon>Desulfovibrionales</taxon>
        <taxon>Desulfovibrionaceae</taxon>
    </lineage>
</organism>
<reference evidence="1 2" key="1">
    <citation type="submission" date="2022-08" db="EMBL/GenBank/DDBJ databases">
        <title>Genome Sequence of the sulphate-reducing bacterium, Pseudodesulfovibrio sp. SYK.</title>
        <authorList>
            <person name="Kondo R."/>
            <person name="Kataoka T."/>
        </authorList>
    </citation>
    <scope>NUCLEOTIDE SEQUENCE [LARGE SCALE GENOMIC DNA]</scope>
    <source>
        <strain evidence="1 2">SYK</strain>
    </source>
</reference>
<accession>A0ABM8B2E7</accession>